<reference evidence="2" key="1">
    <citation type="journal article" date="2019" name="Int. J. Syst. Evol. Microbiol.">
        <title>The Global Catalogue of Microorganisms (GCM) 10K type strain sequencing project: providing services to taxonomists for standard genome sequencing and annotation.</title>
        <authorList>
            <consortium name="The Broad Institute Genomics Platform"/>
            <consortium name="The Broad Institute Genome Sequencing Center for Infectious Disease"/>
            <person name="Wu L."/>
            <person name="Ma J."/>
        </authorList>
    </citation>
    <scope>NUCLEOTIDE SEQUENCE [LARGE SCALE GENOMIC DNA]</scope>
    <source>
        <strain evidence="2">NBRC 108565</strain>
    </source>
</reference>
<dbReference type="PANTHER" id="PTHR47623:SF1">
    <property type="entry name" value="OS09G0287300 PROTEIN"/>
    <property type="match status" value="1"/>
</dbReference>
<keyword evidence="2" id="KW-1185">Reference proteome</keyword>
<dbReference type="PANTHER" id="PTHR47623">
    <property type="entry name" value="OS09G0287300 PROTEIN"/>
    <property type="match status" value="1"/>
</dbReference>
<dbReference type="RefSeq" id="WP_286217895.1">
    <property type="nucleotide sequence ID" value="NZ_AP027729.1"/>
</dbReference>
<evidence type="ECO:0000313" key="2">
    <source>
        <dbReference type="Proteomes" id="UP001321475"/>
    </source>
</evidence>
<protein>
    <submittedName>
        <fullName evidence="1">Phosphohistidine phosphatase</fullName>
    </submittedName>
</protein>
<sequence>MTDTAGGMHRLVLLRHAKAESAGSVEDVLRPLALNGRRHAGRVGESLLADGLVPDLVLRSSAVRTRQTWDLAAANLGDAEPEVRTLDDLYTAGPADLLRLLNELDSRMRTVLVVGHEPTMAATAERLASQDSDQTAVAQVRVGVPTATYSVLESGLPWQEWAARTATLVRVHRPAR</sequence>
<proteinExistence type="predicted"/>
<dbReference type="InterPro" id="IPR013078">
    <property type="entry name" value="His_Pase_superF_clade-1"/>
</dbReference>
<gene>
    <name evidence="1" type="ORF">GCM10025865_30380</name>
</gene>
<organism evidence="1 2">
    <name type="scientific">Paraoerskovia sediminicola</name>
    <dbReference type="NCBI Taxonomy" id="1138587"/>
    <lineage>
        <taxon>Bacteria</taxon>
        <taxon>Bacillati</taxon>
        <taxon>Actinomycetota</taxon>
        <taxon>Actinomycetes</taxon>
        <taxon>Micrococcales</taxon>
        <taxon>Cellulomonadaceae</taxon>
        <taxon>Paraoerskovia</taxon>
    </lineage>
</organism>
<dbReference type="InterPro" id="IPR029033">
    <property type="entry name" value="His_PPase_superfam"/>
</dbReference>
<accession>A0ABN6XFV4</accession>
<evidence type="ECO:0000313" key="1">
    <source>
        <dbReference type="EMBL" id="BDZ43739.1"/>
    </source>
</evidence>
<dbReference type="CDD" id="cd07067">
    <property type="entry name" value="HP_PGM_like"/>
    <property type="match status" value="1"/>
</dbReference>
<dbReference type="SMART" id="SM00855">
    <property type="entry name" value="PGAM"/>
    <property type="match status" value="1"/>
</dbReference>
<dbReference type="EMBL" id="AP027729">
    <property type="protein sequence ID" value="BDZ43739.1"/>
    <property type="molecule type" value="Genomic_DNA"/>
</dbReference>
<dbReference type="Gene3D" id="3.40.50.1240">
    <property type="entry name" value="Phosphoglycerate mutase-like"/>
    <property type="match status" value="1"/>
</dbReference>
<dbReference type="SUPFAM" id="SSF53254">
    <property type="entry name" value="Phosphoglycerate mutase-like"/>
    <property type="match status" value="1"/>
</dbReference>
<name>A0ABN6XFV4_9CELL</name>
<dbReference type="Proteomes" id="UP001321475">
    <property type="component" value="Chromosome"/>
</dbReference>